<feature type="compositionally biased region" description="Basic and acidic residues" evidence="1">
    <location>
        <begin position="127"/>
        <end position="172"/>
    </location>
</feature>
<dbReference type="AlphaFoldDB" id="A0A1J4KNK3"/>
<evidence type="ECO:0000313" key="3">
    <source>
        <dbReference type="Proteomes" id="UP000179807"/>
    </source>
</evidence>
<reference evidence="2" key="1">
    <citation type="submission" date="2016-10" db="EMBL/GenBank/DDBJ databases">
        <authorList>
            <person name="Benchimol M."/>
            <person name="Almeida L.G."/>
            <person name="Vasconcelos A.T."/>
            <person name="Perreira-Neves A."/>
            <person name="Rosa I.A."/>
            <person name="Tasca T."/>
            <person name="Bogo M.R."/>
            <person name="de Souza W."/>
        </authorList>
    </citation>
    <scope>NUCLEOTIDE SEQUENCE [LARGE SCALE GENOMIC DNA]</scope>
    <source>
        <strain evidence="2">K</strain>
    </source>
</reference>
<feature type="compositionally biased region" description="Basic and acidic residues" evidence="1">
    <location>
        <begin position="92"/>
        <end position="105"/>
    </location>
</feature>
<dbReference type="EMBL" id="MLAK01000553">
    <property type="protein sequence ID" value="OHT12855.1"/>
    <property type="molecule type" value="Genomic_DNA"/>
</dbReference>
<keyword evidence="3" id="KW-1185">Reference proteome</keyword>
<name>A0A1J4KNK3_9EUKA</name>
<gene>
    <name evidence="2" type="ORF">TRFO_17104</name>
</gene>
<dbReference type="VEuPathDB" id="TrichDB:TRFO_17104"/>
<sequence length="172" mass="19608">MAENPEKKPQVLLLTLSGFPKDTPSTSIRDFLSTFADVHSIHPKDAETISKICTAKLALQSGEDSSDIIDAINATPFNEMYAITAEKYHVKKPEAAEHKTSVEKNKPKRAPMLFESEEVPVPLHPQDFVKKQRKDEKKPRKSDEKNRDRKDSSKEVHSKPSSRKEKERRSRD</sequence>
<evidence type="ECO:0000256" key="1">
    <source>
        <dbReference type="SAM" id="MobiDB-lite"/>
    </source>
</evidence>
<proteinExistence type="predicted"/>
<comment type="caution">
    <text evidence="2">The sequence shown here is derived from an EMBL/GenBank/DDBJ whole genome shotgun (WGS) entry which is preliminary data.</text>
</comment>
<evidence type="ECO:0000313" key="2">
    <source>
        <dbReference type="EMBL" id="OHT12855.1"/>
    </source>
</evidence>
<protein>
    <submittedName>
        <fullName evidence="2">Uncharacterized protein</fullName>
    </submittedName>
</protein>
<feature type="region of interest" description="Disordered" evidence="1">
    <location>
        <begin position="92"/>
        <end position="172"/>
    </location>
</feature>
<accession>A0A1J4KNK3</accession>
<dbReference type="RefSeq" id="XP_068365991.1">
    <property type="nucleotide sequence ID" value="XM_068499390.1"/>
</dbReference>
<dbReference type="Proteomes" id="UP000179807">
    <property type="component" value="Unassembled WGS sequence"/>
</dbReference>
<dbReference type="GeneID" id="94834094"/>
<organism evidence="2 3">
    <name type="scientific">Tritrichomonas foetus</name>
    <dbReference type="NCBI Taxonomy" id="1144522"/>
    <lineage>
        <taxon>Eukaryota</taxon>
        <taxon>Metamonada</taxon>
        <taxon>Parabasalia</taxon>
        <taxon>Tritrichomonadida</taxon>
        <taxon>Tritrichomonadidae</taxon>
        <taxon>Tritrichomonas</taxon>
    </lineage>
</organism>